<dbReference type="AlphaFoldDB" id="D4H4I4"/>
<accession>D4H4I4</accession>
<dbReference type="EMBL" id="CP001968">
    <property type="protein sequence ID" value="ADD69313.1"/>
    <property type="molecule type" value="Genomic_DNA"/>
</dbReference>
<evidence type="ECO:0000313" key="1">
    <source>
        <dbReference type="EMBL" id="ADD69313.1"/>
    </source>
</evidence>
<gene>
    <name evidence="1" type="ordered locus">Dacet_2554</name>
</gene>
<sequence length="50" mass="5946">MSEFVIETENETKQQEYSKFFHGKVKIVKPEHEIKEVDSDYQTVINVKNT</sequence>
<organism evidence="1 2">
    <name type="scientific">Denitrovibrio acetiphilus (strain DSM 12809 / NBRC 114555 / N2460)</name>
    <dbReference type="NCBI Taxonomy" id="522772"/>
    <lineage>
        <taxon>Bacteria</taxon>
        <taxon>Pseudomonadati</taxon>
        <taxon>Deferribacterota</taxon>
        <taxon>Deferribacteres</taxon>
        <taxon>Deferribacterales</taxon>
        <taxon>Geovibrionaceae</taxon>
        <taxon>Denitrovibrio</taxon>
    </lineage>
</organism>
<dbReference type="KEGG" id="dap:Dacet_2554"/>
<dbReference type="RefSeq" id="WP_013011813.1">
    <property type="nucleotide sequence ID" value="NC_013943.1"/>
</dbReference>
<dbReference type="PaxDb" id="522772-Dacet_2554"/>
<evidence type="ECO:0000313" key="2">
    <source>
        <dbReference type="Proteomes" id="UP000002012"/>
    </source>
</evidence>
<keyword evidence="2" id="KW-1185">Reference proteome</keyword>
<proteinExistence type="predicted"/>
<protein>
    <submittedName>
        <fullName evidence="1">Uncharacterized protein</fullName>
    </submittedName>
</protein>
<reference evidence="1 2" key="1">
    <citation type="journal article" date="2010" name="Stand. Genomic Sci.">
        <title>Complete genome sequence of Denitrovibrio acetiphilus type strain (N2460).</title>
        <authorList>
            <person name="Kiss H."/>
            <person name="Lang E."/>
            <person name="Lapidus A."/>
            <person name="Copeland A."/>
            <person name="Nolan M."/>
            <person name="Glavina Del Rio T."/>
            <person name="Chen F."/>
            <person name="Lucas S."/>
            <person name="Tice H."/>
            <person name="Cheng J.F."/>
            <person name="Han C."/>
            <person name="Goodwin L."/>
            <person name="Pitluck S."/>
            <person name="Liolios K."/>
            <person name="Pati A."/>
            <person name="Ivanova N."/>
            <person name="Mavromatis K."/>
            <person name="Chen A."/>
            <person name="Palaniappan K."/>
            <person name="Land M."/>
            <person name="Hauser L."/>
            <person name="Chang Y.J."/>
            <person name="Jeffries C.D."/>
            <person name="Detter J.C."/>
            <person name="Brettin T."/>
            <person name="Spring S."/>
            <person name="Rohde M."/>
            <person name="Goker M."/>
            <person name="Woyke T."/>
            <person name="Bristow J."/>
            <person name="Eisen J.A."/>
            <person name="Markowitz V."/>
            <person name="Hugenholtz P."/>
            <person name="Kyrpides N.C."/>
            <person name="Klenk H.P."/>
        </authorList>
    </citation>
    <scope>NUCLEOTIDE SEQUENCE [LARGE SCALE GENOMIC DNA]</scope>
    <source>
        <strain evidence="2">DSM 12809 / NBRC 114555 / N2460</strain>
    </source>
</reference>
<dbReference type="HOGENOM" id="CLU_3117058_0_0_0"/>
<dbReference type="Proteomes" id="UP000002012">
    <property type="component" value="Chromosome"/>
</dbReference>
<name>D4H4I4_DENA2</name>
<dbReference type="InParanoid" id="D4H4I4"/>
<dbReference type="STRING" id="522772.Dacet_2554"/>